<protein>
    <submittedName>
        <fullName evidence="2">4-phytase / acid phosphatase</fullName>
    </submittedName>
</protein>
<dbReference type="Pfam" id="PF00328">
    <property type="entry name" value="His_Phos_2"/>
    <property type="match status" value="2"/>
</dbReference>
<dbReference type="InterPro" id="IPR029033">
    <property type="entry name" value="His_PPase_superfam"/>
</dbReference>
<dbReference type="STRING" id="260084.SAMN02927928_3507"/>
<dbReference type="InterPro" id="IPR000560">
    <property type="entry name" value="His_Pase_clade-2"/>
</dbReference>
<evidence type="ECO:0000313" key="3">
    <source>
        <dbReference type="Proteomes" id="UP000199150"/>
    </source>
</evidence>
<dbReference type="Proteomes" id="UP000199150">
    <property type="component" value="Unassembled WGS sequence"/>
</dbReference>
<name>A0A1G4TG38_9CAUL</name>
<proteinExistence type="predicted"/>
<dbReference type="AlphaFoldDB" id="A0A1G4TG38"/>
<dbReference type="Gene3D" id="3.40.50.1240">
    <property type="entry name" value="Phosphoglycerate mutase-like"/>
    <property type="match status" value="2"/>
</dbReference>
<organism evidence="2 3">
    <name type="scientific">Asticcacaulis taihuensis</name>
    <dbReference type="NCBI Taxonomy" id="260084"/>
    <lineage>
        <taxon>Bacteria</taxon>
        <taxon>Pseudomonadati</taxon>
        <taxon>Pseudomonadota</taxon>
        <taxon>Alphaproteobacteria</taxon>
        <taxon>Caulobacterales</taxon>
        <taxon>Caulobacteraceae</taxon>
        <taxon>Asticcacaulis</taxon>
    </lineage>
</organism>
<keyword evidence="1" id="KW-0732">Signal</keyword>
<evidence type="ECO:0000313" key="2">
    <source>
        <dbReference type="EMBL" id="SCW80207.1"/>
    </source>
</evidence>
<evidence type="ECO:0000256" key="1">
    <source>
        <dbReference type="SAM" id="SignalP"/>
    </source>
</evidence>
<accession>A0A1G4TG38</accession>
<reference evidence="3" key="1">
    <citation type="submission" date="2016-10" db="EMBL/GenBank/DDBJ databases">
        <authorList>
            <person name="Varghese N."/>
            <person name="Submissions S."/>
        </authorList>
    </citation>
    <scope>NUCLEOTIDE SEQUENCE [LARGE SCALE GENOMIC DNA]</scope>
    <source>
        <strain evidence="3">CGMCC 1.3431</strain>
    </source>
</reference>
<dbReference type="CDD" id="cd07061">
    <property type="entry name" value="HP_HAP_like"/>
    <property type="match status" value="1"/>
</dbReference>
<gene>
    <name evidence="2" type="ORF">SAMN02927928_3507</name>
</gene>
<feature type="signal peptide" evidence="1">
    <location>
        <begin position="1"/>
        <end position="26"/>
    </location>
</feature>
<dbReference type="SUPFAM" id="SSF53254">
    <property type="entry name" value="Phosphoglycerate mutase-like"/>
    <property type="match status" value="1"/>
</dbReference>
<keyword evidence="3" id="KW-1185">Reference proteome</keyword>
<sequence>MTRSRILTFATLFLCLAVLPHSTAYAKNKNLTLERVVILMRHGIKRPNSDPPLPAGLTNQAWPAWTVPPASLTPHGEQVIARIAEFDRLTYSGLLGPACPPAGAVHIVADTDQRTIRTAEVYAATAFKGCDLKVEHAGEGHTDARFSPFNADVVSPPLDRKALIDEALPSGGMASIDKAHKSDYTLLSEVLNLKNQPGCQVDKVCSLTDIPSVLDVSGRDPKVSGALKIASSLSQILMLEYANGFPMNEVGWGKVSERQITALSALHAEEFRLIARPKAVTTYASAALLKEIEAALFDPTASPYTLLVGHDGNIAYVGGALGLHWQARGFAADDPPPGGALIFELGHDGAGQEFVRVRFRSPSLDQMRNLTPLGSRASTRIPLPLCGKKAECGAAEFRALIP</sequence>
<dbReference type="EMBL" id="FMTS01000008">
    <property type="protein sequence ID" value="SCW80207.1"/>
    <property type="molecule type" value="Genomic_DNA"/>
</dbReference>
<feature type="chain" id="PRO_5011769133" evidence="1">
    <location>
        <begin position="27"/>
        <end position="402"/>
    </location>
</feature>